<dbReference type="OrthoDB" id="3542487at2"/>
<evidence type="ECO:0000313" key="2">
    <source>
        <dbReference type="Proteomes" id="UP000219565"/>
    </source>
</evidence>
<keyword evidence="2" id="KW-1185">Reference proteome</keyword>
<organism evidence="1 2">
    <name type="scientific">Nocardia amikacinitolerans</name>
    <dbReference type="NCBI Taxonomy" id="756689"/>
    <lineage>
        <taxon>Bacteria</taxon>
        <taxon>Bacillati</taxon>
        <taxon>Actinomycetota</taxon>
        <taxon>Actinomycetes</taxon>
        <taxon>Mycobacteriales</taxon>
        <taxon>Nocardiaceae</taxon>
        <taxon>Nocardia</taxon>
    </lineage>
</organism>
<accession>A0A285LHF9</accession>
<dbReference type="EMBL" id="OBEG01000003">
    <property type="protein sequence ID" value="SNY84334.1"/>
    <property type="molecule type" value="Genomic_DNA"/>
</dbReference>
<sequence length="70" mass="8036">MGTDGDTDDLDRALAEVARARLQFVAAEEHLRQVMLEMLRSGKRGVQAELVRRTGWSREYLRQLAREHGL</sequence>
<evidence type="ECO:0000313" key="1">
    <source>
        <dbReference type="EMBL" id="SNY84334.1"/>
    </source>
</evidence>
<name>A0A285LHF9_9NOCA</name>
<dbReference type="Proteomes" id="UP000219565">
    <property type="component" value="Unassembled WGS sequence"/>
</dbReference>
<protein>
    <submittedName>
        <fullName evidence="1">Uncharacterized protein</fullName>
    </submittedName>
</protein>
<gene>
    <name evidence="1" type="ORF">SAMN04244553_3619</name>
</gene>
<dbReference type="RefSeq" id="WP_097245852.1">
    <property type="nucleotide sequence ID" value="NZ_OBEG01000003.1"/>
</dbReference>
<reference evidence="1 2" key="1">
    <citation type="submission" date="2017-09" db="EMBL/GenBank/DDBJ databases">
        <authorList>
            <person name="Ehlers B."/>
            <person name="Leendertz F.H."/>
        </authorList>
    </citation>
    <scope>NUCLEOTIDE SEQUENCE [LARGE SCALE GENOMIC DNA]</scope>
    <source>
        <strain evidence="1 2">DSM 45537</strain>
    </source>
</reference>
<proteinExistence type="predicted"/>
<dbReference type="AlphaFoldDB" id="A0A285LHF9"/>